<comment type="similarity">
    <text evidence="2">Belongs to the VirD4/TraG family.</text>
</comment>
<protein>
    <recommendedName>
        <fullName evidence="11">Type IV secretory system conjugative DNA transfer family protein</fullName>
    </recommendedName>
</protein>
<organism evidence="9 10">
    <name type="scientific">Eisenbergiella tayi</name>
    <dbReference type="NCBI Taxonomy" id="1432052"/>
    <lineage>
        <taxon>Bacteria</taxon>
        <taxon>Bacillati</taxon>
        <taxon>Bacillota</taxon>
        <taxon>Clostridia</taxon>
        <taxon>Lachnospirales</taxon>
        <taxon>Lachnospiraceae</taxon>
        <taxon>Eisenbergiella</taxon>
    </lineage>
</organism>
<proteinExistence type="inferred from homology"/>
<dbReference type="NCBIfam" id="NF045973">
    <property type="entry name" value="conju_CD1115"/>
    <property type="match status" value="1"/>
</dbReference>
<evidence type="ECO:0000256" key="7">
    <source>
        <dbReference type="SAM" id="MobiDB-lite"/>
    </source>
</evidence>
<dbReference type="SUPFAM" id="SSF52540">
    <property type="entry name" value="P-loop containing nucleoside triphosphate hydrolases"/>
    <property type="match status" value="1"/>
</dbReference>
<evidence type="ECO:0000313" key="9">
    <source>
        <dbReference type="EMBL" id="ODR54077.1"/>
    </source>
</evidence>
<dbReference type="InterPro" id="IPR051539">
    <property type="entry name" value="T4SS-coupling_protein"/>
</dbReference>
<dbReference type="CDD" id="cd01127">
    <property type="entry name" value="TrwB_TraG_TraD_VirD4"/>
    <property type="match status" value="1"/>
</dbReference>
<keyword evidence="4 8" id="KW-0812">Transmembrane</keyword>
<evidence type="ECO:0000256" key="2">
    <source>
        <dbReference type="ARBA" id="ARBA00008806"/>
    </source>
</evidence>
<accession>A0A1E3UNX5</accession>
<dbReference type="Pfam" id="PF02534">
    <property type="entry name" value="T4SS-DNA_transf"/>
    <property type="match status" value="1"/>
</dbReference>
<sequence length="627" mass="69441">MLDKKRAAAIIAVSIPGLITLLYLGGVLGQLLINYELWMNSGGLTGQTTIGAVDWNPIVCLGSAFSIPGLKSIGILLLTGVGITAYVRFHDKFSSKDYDERGFTRSKYGTYGTASWMKDKELKEILEIKPPSQADGIILGEKNGSVVCLPKDTRLNRHIAVFGASGTRKSRGVIRPALFTILKRGESAVITDPKAELYNDTAELFRKNGYEVKVFNLVDPRHGDSWNCMSDLNGDTLLAQVLTNVIISNTREGKGDHFWDNGEANLLKALVLYIDLDRSRSPETKNLAAAYRLLTQNSERQLTALFEKLPLDHPARAPFNLFSQASDTVRSGIVLGLGTRLQVLQNEAVRDIISRSDIDLTAPGKRKCAYFVILSDQDATMAFLSSLFFSFLFIKLVRYADSTPELRCKVPVNLIFDEFNNVGKLGGAADGSDFARTLSVIRSRAIYVMLAVQSLGQLQNRYPNNLWAEIVGNLDVQLMLGCTDEVSAEYFSARSGDMSVEINSTMTVRKTIAVAQVIPQYRQTEGQGRRRLLTPDEVLRIPNEELLVVIRGHNVLKLKKFDYADHPLAKELTPVSILDYTPPRAAPPFLQTETTLSRAVSEERPHTSSIPSKRRTLYSSAKPPSEF</sequence>
<evidence type="ECO:0000256" key="8">
    <source>
        <dbReference type="SAM" id="Phobius"/>
    </source>
</evidence>
<evidence type="ECO:0000256" key="1">
    <source>
        <dbReference type="ARBA" id="ARBA00004651"/>
    </source>
</evidence>
<dbReference type="Proteomes" id="UP000094271">
    <property type="component" value="Unassembled WGS sequence"/>
</dbReference>
<feature type="region of interest" description="Disordered" evidence="7">
    <location>
        <begin position="594"/>
        <end position="627"/>
    </location>
</feature>
<dbReference type="InterPro" id="IPR027417">
    <property type="entry name" value="P-loop_NTPase"/>
</dbReference>
<evidence type="ECO:0000256" key="5">
    <source>
        <dbReference type="ARBA" id="ARBA00022989"/>
    </source>
</evidence>
<comment type="subcellular location">
    <subcellularLocation>
        <location evidence="1">Cell membrane</location>
        <topology evidence="1">Multi-pass membrane protein</topology>
    </subcellularLocation>
</comment>
<feature type="transmembrane region" description="Helical" evidence="8">
    <location>
        <begin position="7"/>
        <end position="33"/>
    </location>
</feature>
<evidence type="ECO:0008006" key="11">
    <source>
        <dbReference type="Google" id="ProtNLM"/>
    </source>
</evidence>
<dbReference type="GO" id="GO:0005886">
    <property type="term" value="C:plasma membrane"/>
    <property type="evidence" value="ECO:0007669"/>
    <property type="project" value="UniProtKB-SubCell"/>
</dbReference>
<dbReference type="EMBL" id="MEHA01000003">
    <property type="protein sequence ID" value="ODR54077.1"/>
    <property type="molecule type" value="Genomic_DNA"/>
</dbReference>
<evidence type="ECO:0000313" key="10">
    <source>
        <dbReference type="Proteomes" id="UP000094271"/>
    </source>
</evidence>
<comment type="caution">
    <text evidence="9">The sequence shown here is derived from an EMBL/GenBank/DDBJ whole genome shotgun (WGS) entry which is preliminary data.</text>
</comment>
<reference evidence="9 10" key="1">
    <citation type="submission" date="2016-08" db="EMBL/GenBank/DDBJ databases">
        <authorList>
            <person name="Seilhamer J.J."/>
        </authorList>
    </citation>
    <scope>NUCLEOTIDE SEQUENCE [LARGE SCALE GENOMIC DNA]</scope>
    <source>
        <strain evidence="9 10">NML150140-1</strain>
    </source>
</reference>
<evidence type="ECO:0000256" key="6">
    <source>
        <dbReference type="ARBA" id="ARBA00023136"/>
    </source>
</evidence>
<dbReference type="PANTHER" id="PTHR37937">
    <property type="entry name" value="CONJUGATIVE TRANSFER: DNA TRANSPORT"/>
    <property type="match status" value="1"/>
</dbReference>
<keyword evidence="6 8" id="KW-0472">Membrane</keyword>
<dbReference type="Gene3D" id="3.40.50.300">
    <property type="entry name" value="P-loop containing nucleotide triphosphate hydrolases"/>
    <property type="match status" value="2"/>
</dbReference>
<evidence type="ECO:0000256" key="4">
    <source>
        <dbReference type="ARBA" id="ARBA00022692"/>
    </source>
</evidence>
<name>A0A1E3UNX5_9FIRM</name>
<dbReference type="PANTHER" id="PTHR37937:SF1">
    <property type="entry name" value="CONJUGATIVE TRANSFER: DNA TRANSPORT"/>
    <property type="match status" value="1"/>
</dbReference>
<gene>
    <name evidence="9" type="ORF">BEI59_05850</name>
</gene>
<dbReference type="InterPro" id="IPR003688">
    <property type="entry name" value="TraG/VirD4"/>
</dbReference>
<dbReference type="AlphaFoldDB" id="A0A1E3UNX5"/>
<evidence type="ECO:0000256" key="3">
    <source>
        <dbReference type="ARBA" id="ARBA00022475"/>
    </source>
</evidence>
<keyword evidence="5 8" id="KW-1133">Transmembrane helix</keyword>
<keyword evidence="3" id="KW-1003">Cell membrane</keyword>